<evidence type="ECO:0000256" key="1">
    <source>
        <dbReference type="SAM" id="MobiDB-lite"/>
    </source>
</evidence>
<comment type="caution">
    <text evidence="2">The sequence shown here is derived from an EMBL/GenBank/DDBJ whole genome shotgun (WGS) entry which is preliminary data.</text>
</comment>
<dbReference type="RefSeq" id="WP_166950656.1">
    <property type="nucleotide sequence ID" value="NZ_JAASQI010000003.1"/>
</dbReference>
<sequence>MPQPDRAAQVGGGDDDLWKEARRLYEQTNTPAQDIAALLGKCSTRALYRLAERRGWGKRPKGGKPEGRAPADGGKLERAASLNGRRQLIQKLEKTVAREIAAIDSRVREYAAETGGGAPGADHERRARALATLARTLRELAAIDRADAQLAETQTGEDEDEEFPRDAAALRDTLARRLEQLSRQRPARSVPRDL</sequence>
<dbReference type="Proteomes" id="UP001429580">
    <property type="component" value="Unassembled WGS sequence"/>
</dbReference>
<proteinExistence type="predicted"/>
<reference evidence="2 3" key="1">
    <citation type="submission" date="2020-03" db="EMBL/GenBank/DDBJ databases">
        <title>Genomic Encyclopedia of Type Strains, Phase IV (KMG-IV): sequencing the most valuable type-strain genomes for metagenomic binning, comparative biology and taxonomic classification.</title>
        <authorList>
            <person name="Goeker M."/>
        </authorList>
    </citation>
    <scope>NUCLEOTIDE SEQUENCE [LARGE SCALE GENOMIC DNA]</scope>
    <source>
        <strain evidence="2 3">DSM 103870</strain>
    </source>
</reference>
<protein>
    <submittedName>
        <fullName evidence="2">Uncharacterized protein</fullName>
    </submittedName>
</protein>
<accession>A0ABX0UZM2</accession>
<dbReference type="EMBL" id="JAASQI010000003">
    <property type="protein sequence ID" value="NIJ57749.1"/>
    <property type="molecule type" value="Genomic_DNA"/>
</dbReference>
<feature type="compositionally biased region" description="Basic and acidic residues" evidence="1">
    <location>
        <begin position="63"/>
        <end position="78"/>
    </location>
</feature>
<name>A0ABX0UZM2_9HYPH</name>
<gene>
    <name evidence="2" type="ORF">FHS82_001585</name>
</gene>
<organism evidence="2 3">
    <name type="scientific">Pseudochelatococcus lubricantis</name>
    <dbReference type="NCBI Taxonomy" id="1538102"/>
    <lineage>
        <taxon>Bacteria</taxon>
        <taxon>Pseudomonadati</taxon>
        <taxon>Pseudomonadota</taxon>
        <taxon>Alphaproteobacteria</taxon>
        <taxon>Hyphomicrobiales</taxon>
        <taxon>Chelatococcaceae</taxon>
        <taxon>Pseudochelatococcus</taxon>
    </lineage>
</organism>
<evidence type="ECO:0000313" key="2">
    <source>
        <dbReference type="EMBL" id="NIJ57749.1"/>
    </source>
</evidence>
<keyword evidence="3" id="KW-1185">Reference proteome</keyword>
<evidence type="ECO:0000313" key="3">
    <source>
        <dbReference type="Proteomes" id="UP001429580"/>
    </source>
</evidence>
<feature type="region of interest" description="Disordered" evidence="1">
    <location>
        <begin position="53"/>
        <end position="80"/>
    </location>
</feature>